<dbReference type="AlphaFoldDB" id="A0A0F4XFX7"/>
<gene>
    <name evidence="1" type="ORF">VP02_27380</name>
</gene>
<accession>A0A0F4XFX7</accession>
<sequence length="132" mass="14839">MTSREVAIEIDAVINKAIFKCDRNNTEMSVMMPDGIERSYTAVDLYLCLGMVRKDFPDVKFLCKGAKINVYPSRMSSQMAGGVVAYEVHWGESAGKDDIVNIFDFEDKDLTNDITEQADYHQRWLQSLGAGS</sequence>
<reference evidence="1 2" key="1">
    <citation type="submission" date="2015-03" db="EMBL/GenBank/DDBJ databases">
        <title>Pseudomonas fluorescens 1855-344 Genome sequencing and assembly.</title>
        <authorList>
            <person name="Eng W.W.H."/>
            <person name="Gan H.M."/>
            <person name="Savka M.A."/>
        </authorList>
    </citation>
    <scope>NUCLEOTIDE SEQUENCE [LARGE SCALE GENOMIC DNA]</scope>
    <source>
        <strain evidence="1 2">1855-344</strain>
    </source>
</reference>
<organism evidence="1 2">
    <name type="scientific">Pseudomonas kilonensis</name>
    <dbReference type="NCBI Taxonomy" id="132476"/>
    <lineage>
        <taxon>Bacteria</taxon>
        <taxon>Pseudomonadati</taxon>
        <taxon>Pseudomonadota</taxon>
        <taxon>Gammaproteobacteria</taxon>
        <taxon>Pseudomonadales</taxon>
        <taxon>Pseudomonadaceae</taxon>
        <taxon>Pseudomonas</taxon>
    </lineage>
</organism>
<dbReference type="PATRIC" id="fig|132476.4.peg.4579"/>
<evidence type="ECO:0000313" key="2">
    <source>
        <dbReference type="Proteomes" id="UP000033662"/>
    </source>
</evidence>
<dbReference type="Proteomes" id="UP000033662">
    <property type="component" value="Unassembled WGS sequence"/>
</dbReference>
<comment type="caution">
    <text evidence="1">The sequence shown here is derived from an EMBL/GenBank/DDBJ whole genome shotgun (WGS) entry which is preliminary data.</text>
</comment>
<name>A0A0F4XFX7_9PSED</name>
<dbReference type="EMBL" id="JZXC01000038">
    <property type="protein sequence ID" value="KKA04626.1"/>
    <property type="molecule type" value="Genomic_DNA"/>
</dbReference>
<evidence type="ECO:0000313" key="1">
    <source>
        <dbReference type="EMBL" id="KKA04626.1"/>
    </source>
</evidence>
<dbReference type="OrthoDB" id="775526at2"/>
<proteinExistence type="predicted"/>
<protein>
    <submittedName>
        <fullName evidence="1">Uncharacterized protein</fullName>
    </submittedName>
</protein>